<comment type="caution">
    <text evidence="11">The sequence shown here is derived from an EMBL/GenBank/DDBJ whole genome shotgun (WGS) entry which is preliminary data.</text>
</comment>
<keyword evidence="5" id="KW-0677">Repeat</keyword>
<dbReference type="InterPro" id="IPR022755">
    <property type="entry name" value="Znf_C2H2_jaz"/>
</dbReference>
<keyword evidence="12" id="KW-1185">Reference proteome</keyword>
<evidence type="ECO:0000259" key="10">
    <source>
        <dbReference type="PROSITE" id="PS00028"/>
    </source>
</evidence>
<proteinExistence type="inferred from homology"/>
<dbReference type="Gene3D" id="3.30.160.60">
    <property type="entry name" value="Classic Zinc Finger"/>
    <property type="match status" value="1"/>
</dbReference>
<evidence type="ECO:0000256" key="8">
    <source>
        <dbReference type="ARBA" id="ARBA00034126"/>
    </source>
</evidence>
<keyword evidence="3" id="KW-0690">Ribosome biogenesis</keyword>
<dbReference type="PANTHER" id="PTHR13182:SF8">
    <property type="entry name" value="CYTOPLASMIC 60S SUBUNIT BIOGENESIS FACTOR ZNF622"/>
    <property type="match status" value="1"/>
</dbReference>
<evidence type="ECO:0000256" key="3">
    <source>
        <dbReference type="ARBA" id="ARBA00022517"/>
    </source>
</evidence>
<comment type="similarity">
    <text evidence="8">Belongs to the REI1 family.</text>
</comment>
<dbReference type="SUPFAM" id="SSF57667">
    <property type="entry name" value="beta-beta-alpha zinc fingers"/>
    <property type="match status" value="3"/>
</dbReference>
<feature type="region of interest" description="Disordered" evidence="9">
    <location>
        <begin position="175"/>
        <end position="239"/>
    </location>
</feature>
<dbReference type="PROSITE" id="PS00028">
    <property type="entry name" value="ZINC_FINGER_C2H2_1"/>
    <property type="match status" value="2"/>
</dbReference>
<dbReference type="Pfam" id="PF12756">
    <property type="entry name" value="zf-C2H2_2"/>
    <property type="match status" value="1"/>
</dbReference>
<dbReference type="EMBL" id="JANBOI010000292">
    <property type="protein sequence ID" value="KAJ1731776.1"/>
    <property type="molecule type" value="Genomic_DNA"/>
</dbReference>
<dbReference type="GO" id="GO:0005737">
    <property type="term" value="C:cytoplasm"/>
    <property type="evidence" value="ECO:0007669"/>
    <property type="project" value="UniProtKB-SubCell"/>
</dbReference>
<comment type="subcellular location">
    <subcellularLocation>
        <location evidence="1">Cytoplasm</location>
    </subcellularLocation>
</comment>
<evidence type="ECO:0000256" key="1">
    <source>
        <dbReference type="ARBA" id="ARBA00004496"/>
    </source>
</evidence>
<dbReference type="AlphaFoldDB" id="A0A9W7YDG3"/>
<feature type="domain" description="C2H2-type" evidence="10">
    <location>
        <begin position="24"/>
        <end position="46"/>
    </location>
</feature>
<organism evidence="11 12">
    <name type="scientific">Coemansia biformis</name>
    <dbReference type="NCBI Taxonomy" id="1286918"/>
    <lineage>
        <taxon>Eukaryota</taxon>
        <taxon>Fungi</taxon>
        <taxon>Fungi incertae sedis</taxon>
        <taxon>Zoopagomycota</taxon>
        <taxon>Kickxellomycotina</taxon>
        <taxon>Kickxellomycetes</taxon>
        <taxon>Kickxellales</taxon>
        <taxon>Kickxellaceae</taxon>
        <taxon>Coemansia</taxon>
    </lineage>
</organism>
<dbReference type="InterPro" id="IPR013087">
    <property type="entry name" value="Znf_C2H2_type"/>
</dbReference>
<accession>A0A9W7YDG3</accession>
<dbReference type="InterPro" id="IPR003604">
    <property type="entry name" value="Matrin/U1-like-C_Znf_C2H2"/>
</dbReference>
<evidence type="ECO:0000256" key="4">
    <source>
        <dbReference type="ARBA" id="ARBA00022723"/>
    </source>
</evidence>
<protein>
    <submittedName>
        <fullName evidence="11">Pre-60S factor rei1</fullName>
    </submittedName>
</protein>
<evidence type="ECO:0000313" key="12">
    <source>
        <dbReference type="Proteomes" id="UP001143981"/>
    </source>
</evidence>
<dbReference type="PANTHER" id="PTHR13182">
    <property type="entry name" value="ZINC FINGER PROTEIN 622"/>
    <property type="match status" value="1"/>
</dbReference>
<dbReference type="GO" id="GO:0008270">
    <property type="term" value="F:zinc ion binding"/>
    <property type="evidence" value="ECO:0007669"/>
    <property type="project" value="UniProtKB-KW"/>
</dbReference>
<dbReference type="InterPro" id="IPR036236">
    <property type="entry name" value="Znf_C2H2_sf"/>
</dbReference>
<keyword evidence="4" id="KW-0479">Metal-binding</keyword>
<dbReference type="GO" id="GO:0030687">
    <property type="term" value="C:preribosome, large subunit precursor"/>
    <property type="evidence" value="ECO:0007669"/>
    <property type="project" value="TreeGrafter"/>
</dbReference>
<dbReference type="InterPro" id="IPR041661">
    <property type="entry name" value="ZN622/Rei1/Reh1_Znf-C2H2"/>
</dbReference>
<evidence type="ECO:0000256" key="6">
    <source>
        <dbReference type="ARBA" id="ARBA00022771"/>
    </source>
</evidence>
<evidence type="ECO:0000256" key="7">
    <source>
        <dbReference type="ARBA" id="ARBA00022833"/>
    </source>
</evidence>
<dbReference type="OrthoDB" id="19329at2759"/>
<dbReference type="Pfam" id="PF12171">
    <property type="entry name" value="zf-C2H2_jaz"/>
    <property type="match status" value="1"/>
</dbReference>
<evidence type="ECO:0000256" key="9">
    <source>
        <dbReference type="SAM" id="MobiDB-lite"/>
    </source>
</evidence>
<dbReference type="SMART" id="SM00451">
    <property type="entry name" value="ZnF_U1"/>
    <property type="match status" value="2"/>
</dbReference>
<gene>
    <name evidence="11" type="primary">REI1</name>
    <name evidence="11" type="ORF">LPJ61_002369</name>
</gene>
<dbReference type="GO" id="GO:0042273">
    <property type="term" value="P:ribosomal large subunit biogenesis"/>
    <property type="evidence" value="ECO:0007669"/>
    <property type="project" value="TreeGrafter"/>
</dbReference>
<keyword evidence="6" id="KW-0863">Zinc-finger</keyword>
<keyword evidence="7" id="KW-0862">Zinc</keyword>
<keyword evidence="2" id="KW-0963">Cytoplasm</keyword>
<name>A0A9W7YDG3_9FUNG</name>
<dbReference type="GO" id="GO:0003676">
    <property type="term" value="F:nucleic acid binding"/>
    <property type="evidence" value="ECO:0007669"/>
    <property type="project" value="InterPro"/>
</dbReference>
<dbReference type="Proteomes" id="UP001143981">
    <property type="component" value="Unassembled WGS sequence"/>
</dbReference>
<feature type="compositionally biased region" description="Acidic residues" evidence="9">
    <location>
        <begin position="193"/>
        <end position="210"/>
    </location>
</feature>
<feature type="domain" description="C2H2-type" evidence="10">
    <location>
        <begin position="89"/>
        <end position="111"/>
    </location>
</feature>
<evidence type="ECO:0000256" key="5">
    <source>
        <dbReference type="ARBA" id="ARBA00022737"/>
    </source>
</evidence>
<dbReference type="InterPro" id="IPR040025">
    <property type="entry name" value="Znf622/Rei1/Reh1"/>
</dbReference>
<evidence type="ECO:0000256" key="2">
    <source>
        <dbReference type="ARBA" id="ARBA00022490"/>
    </source>
</evidence>
<evidence type="ECO:0000313" key="11">
    <source>
        <dbReference type="EMBL" id="KAJ1731776.1"/>
    </source>
</evidence>
<dbReference type="SMART" id="SM00355">
    <property type="entry name" value="ZnF_C2H2"/>
    <property type="match status" value="4"/>
</dbReference>
<sequence length="526" mass="57946">MEHGASEAAASVPTNALNMPLFTCIACQVAFYSADQQRTHYRSDWHRYNLKRKVAELPPVTAESFAQRVLAQQAKTVADAQRAGFSAECTVCKKAYSSENGFSNHLSSKKHKENEAKMVRKMQREEDLQAEQSAIEESIATANAAATADVAAAATIVAGAEATDAGGASAGVAADADGATDGLGRKVSAFPVSDDEDEEDAEEDDAEEDEHVVAADSGATEKMDVDQAEAAGDAERARRRQELDIRKELNQATSEEEVVRLLEKKRAAAPRLDPDADCLFCTHKSGSFEANMEHMALAHSLFIPDLEYLVDLRGLIKYLADKISVANVCLFCNGRGRMLHSLEAVRKHMVDKGHTKIAYDTEIDILEISDFYDFSSTYPDAADHEADEMLDADDVLDGASGRTRMAGAGPAQLEEEDGELVLPNGNRIGHRSLQRYYRQTVPAERTEKDSVVIHKMLTSYAEDPEYSTQLTHASRNRALILSQPKGYQAWQVTAKFKEKRAREDFRTRVGIRANGLQKHYREQNPI</sequence>
<reference evidence="11" key="1">
    <citation type="submission" date="2022-07" db="EMBL/GenBank/DDBJ databases">
        <title>Phylogenomic reconstructions and comparative analyses of Kickxellomycotina fungi.</title>
        <authorList>
            <person name="Reynolds N.K."/>
            <person name="Stajich J.E."/>
            <person name="Barry K."/>
            <person name="Grigoriev I.V."/>
            <person name="Crous P."/>
            <person name="Smith M.E."/>
        </authorList>
    </citation>
    <scope>NUCLEOTIDE SEQUENCE</scope>
    <source>
        <strain evidence="11">BCRC 34381</strain>
    </source>
</reference>